<reference evidence="4 5" key="1">
    <citation type="submission" date="2019-07" db="EMBL/GenBank/DDBJ databases">
        <title>Whole genome shotgun sequence of Reyranella soli NBRC 108950.</title>
        <authorList>
            <person name="Hosoyama A."/>
            <person name="Uohara A."/>
            <person name="Ohji S."/>
            <person name="Ichikawa N."/>
        </authorList>
    </citation>
    <scope>NUCLEOTIDE SEQUENCE [LARGE SCALE GENOMIC DNA]</scope>
    <source>
        <strain evidence="4 5">NBRC 108950</strain>
    </source>
</reference>
<dbReference type="PANTHER" id="PTHR43861:SF1">
    <property type="entry name" value="TRANS-ACONITATE 2-METHYLTRANSFERASE"/>
    <property type="match status" value="1"/>
</dbReference>
<dbReference type="InterPro" id="IPR041698">
    <property type="entry name" value="Methyltransf_25"/>
</dbReference>
<dbReference type="Gene3D" id="1.10.150.290">
    <property type="entry name" value="S-adenosyl-L-methionine-dependent methyltransferases"/>
    <property type="match status" value="1"/>
</dbReference>
<evidence type="ECO:0000256" key="2">
    <source>
        <dbReference type="ARBA" id="ARBA00022679"/>
    </source>
</evidence>
<dbReference type="InterPro" id="IPR029063">
    <property type="entry name" value="SAM-dependent_MTases_sf"/>
</dbReference>
<dbReference type="Proteomes" id="UP000321058">
    <property type="component" value="Unassembled WGS sequence"/>
</dbReference>
<evidence type="ECO:0000259" key="3">
    <source>
        <dbReference type="Pfam" id="PF13649"/>
    </source>
</evidence>
<keyword evidence="2 4" id="KW-0808">Transferase</keyword>
<dbReference type="GO" id="GO:0030798">
    <property type="term" value="F:trans-aconitate 2-methyltransferase activity"/>
    <property type="evidence" value="ECO:0007669"/>
    <property type="project" value="InterPro"/>
</dbReference>
<dbReference type="InterPro" id="IPR023149">
    <property type="entry name" value="Trans_acon_MeTrfase_C"/>
</dbReference>
<proteinExistence type="predicted"/>
<dbReference type="RefSeq" id="WP_218037510.1">
    <property type="nucleotide sequence ID" value="NZ_BKAJ01000115.1"/>
</dbReference>
<evidence type="ECO:0000313" key="5">
    <source>
        <dbReference type="Proteomes" id="UP000321058"/>
    </source>
</evidence>
<keyword evidence="1 4" id="KW-0489">Methyltransferase</keyword>
<evidence type="ECO:0000313" key="4">
    <source>
        <dbReference type="EMBL" id="GEP58972.1"/>
    </source>
</evidence>
<protein>
    <submittedName>
        <fullName evidence="4">Trans-aconitate 2-methyltransferase</fullName>
    </submittedName>
</protein>
<gene>
    <name evidence="4" type="primary">tam</name>
    <name evidence="4" type="ORF">RSO01_61380</name>
</gene>
<accession>A0A512NJ81</accession>
<dbReference type="EMBL" id="BKAJ01000115">
    <property type="protein sequence ID" value="GEP58972.1"/>
    <property type="molecule type" value="Genomic_DNA"/>
</dbReference>
<dbReference type="AlphaFoldDB" id="A0A512NJ81"/>
<dbReference type="Gene3D" id="3.40.50.150">
    <property type="entry name" value="Vaccinia Virus protein VP39"/>
    <property type="match status" value="1"/>
</dbReference>
<dbReference type="PANTHER" id="PTHR43861">
    <property type="entry name" value="TRANS-ACONITATE 2-METHYLTRANSFERASE-RELATED"/>
    <property type="match status" value="1"/>
</dbReference>
<sequence length="274" mass="30408">MTAPTEKAPTLKAPIWDANLYLKFVDARLRPALDLMGRLDPANAARPGHAIYDLGCGAGNISRILAERFPGPPVIGVDSSEEMLAKARSQTTDPRVSFAKGDLTRFKPDVPPAILYSNAAYQWVENHIDYFPGLLELLPSGGQLAIQMPRNHEAPSHALMKKAAEMSPWRDKLAKVGGIRSVWEPARYYDVLKPLCSDLEVWETIYQQVLTGKDPVAQYTAGTGLRPYMEALSKEEGAAFYETYAKLLAEAYPTRADGITLFPFRRLFIVARRA</sequence>
<evidence type="ECO:0000256" key="1">
    <source>
        <dbReference type="ARBA" id="ARBA00022603"/>
    </source>
</evidence>
<keyword evidence="5" id="KW-1185">Reference proteome</keyword>
<feature type="domain" description="Methyltransferase" evidence="3">
    <location>
        <begin position="51"/>
        <end position="142"/>
    </location>
</feature>
<dbReference type="CDD" id="cd02440">
    <property type="entry name" value="AdoMet_MTases"/>
    <property type="match status" value="1"/>
</dbReference>
<dbReference type="Pfam" id="PF13649">
    <property type="entry name" value="Methyltransf_25"/>
    <property type="match status" value="1"/>
</dbReference>
<comment type="caution">
    <text evidence="4">The sequence shown here is derived from an EMBL/GenBank/DDBJ whole genome shotgun (WGS) entry which is preliminary data.</text>
</comment>
<organism evidence="4 5">
    <name type="scientific">Reyranella soli</name>
    <dbReference type="NCBI Taxonomy" id="1230389"/>
    <lineage>
        <taxon>Bacteria</taxon>
        <taxon>Pseudomonadati</taxon>
        <taxon>Pseudomonadota</taxon>
        <taxon>Alphaproteobacteria</taxon>
        <taxon>Hyphomicrobiales</taxon>
        <taxon>Reyranellaceae</taxon>
        <taxon>Reyranella</taxon>
    </lineage>
</organism>
<name>A0A512NJ81_9HYPH</name>
<dbReference type="SUPFAM" id="SSF53335">
    <property type="entry name" value="S-adenosyl-L-methionine-dependent methyltransferases"/>
    <property type="match status" value="1"/>
</dbReference>
<dbReference type="GO" id="GO:0032259">
    <property type="term" value="P:methylation"/>
    <property type="evidence" value="ECO:0007669"/>
    <property type="project" value="UniProtKB-KW"/>
</dbReference>